<evidence type="ECO:0000313" key="2">
    <source>
        <dbReference type="Proteomes" id="UP000270296"/>
    </source>
</evidence>
<reference evidence="1 2" key="2">
    <citation type="submission" date="2018-11" db="EMBL/GenBank/DDBJ databases">
        <authorList>
            <consortium name="Pathogen Informatics"/>
        </authorList>
    </citation>
    <scope>NUCLEOTIDE SEQUENCE [LARGE SCALE GENOMIC DNA]</scope>
</reference>
<reference evidence="3" key="1">
    <citation type="submission" date="2016-06" db="UniProtKB">
        <authorList>
            <consortium name="WormBaseParasite"/>
        </authorList>
    </citation>
    <scope>IDENTIFICATION</scope>
</reference>
<dbReference type="Proteomes" id="UP000270296">
    <property type="component" value="Unassembled WGS sequence"/>
</dbReference>
<dbReference type="PROSITE" id="PS51257">
    <property type="entry name" value="PROKAR_LIPOPROTEIN"/>
    <property type="match status" value="1"/>
</dbReference>
<keyword evidence="2" id="KW-1185">Reference proteome</keyword>
<protein>
    <submittedName>
        <fullName evidence="3">Secreted protein</fullName>
    </submittedName>
</protein>
<accession>A0A183J170</accession>
<evidence type="ECO:0000313" key="1">
    <source>
        <dbReference type="EMBL" id="VDP24344.1"/>
    </source>
</evidence>
<gene>
    <name evidence="1" type="ORF">SBAD_LOCUS9618</name>
</gene>
<dbReference type="EMBL" id="UZAM01012952">
    <property type="protein sequence ID" value="VDP24344.1"/>
    <property type="molecule type" value="Genomic_DNA"/>
</dbReference>
<organism evidence="3">
    <name type="scientific">Soboliphyme baturini</name>
    <dbReference type="NCBI Taxonomy" id="241478"/>
    <lineage>
        <taxon>Eukaryota</taxon>
        <taxon>Metazoa</taxon>
        <taxon>Ecdysozoa</taxon>
        <taxon>Nematoda</taxon>
        <taxon>Enoplea</taxon>
        <taxon>Dorylaimia</taxon>
        <taxon>Dioctophymatida</taxon>
        <taxon>Dioctophymatoidea</taxon>
        <taxon>Soboliphymatidae</taxon>
        <taxon>Soboliphyme</taxon>
    </lineage>
</organism>
<name>A0A183J170_9BILA</name>
<dbReference type="AlphaFoldDB" id="A0A183J170"/>
<dbReference type="WBParaSite" id="SBAD_0000996601-mRNA-1">
    <property type="protein sequence ID" value="SBAD_0000996601-mRNA-1"/>
    <property type="gene ID" value="SBAD_0000996601"/>
</dbReference>
<proteinExistence type="predicted"/>
<sequence>MPADRRLAVAASATVSLAMAGTSGCCTESRCSSIIDKRDDRRRQTPVVQHRLSSVVTLQVLNLPAIAVRSAEEMIKWHMVVKPREEQKLAHRAAPAADGGRQSGRHGESELRCSAAHVRTPAGLRHPSPVMAKKKRNIVYVKNDAPPARRRSSGSTEQHLSAYLHFDLSGRFTLLLAALAMIILQGVEPNCYD</sequence>
<evidence type="ECO:0000313" key="3">
    <source>
        <dbReference type="WBParaSite" id="SBAD_0000996601-mRNA-1"/>
    </source>
</evidence>